<dbReference type="Gene3D" id="3.90.730.10">
    <property type="entry name" value="Ribonuclease T2-like"/>
    <property type="match status" value="1"/>
</dbReference>
<dbReference type="Proteomes" id="UP000273022">
    <property type="component" value="Unassembled WGS sequence"/>
</dbReference>
<dbReference type="PROSITE" id="PS00530">
    <property type="entry name" value="RNASE_T2_1"/>
    <property type="match status" value="1"/>
</dbReference>
<dbReference type="InterPro" id="IPR018188">
    <property type="entry name" value="RNase_T2_His_AS_1"/>
</dbReference>
<keyword evidence="3" id="KW-0732">Signal</keyword>
<organism evidence="4 5">
    <name type="scientific">Parashewanella spongiae</name>
    <dbReference type="NCBI Taxonomy" id="342950"/>
    <lineage>
        <taxon>Bacteria</taxon>
        <taxon>Pseudomonadati</taxon>
        <taxon>Pseudomonadota</taxon>
        <taxon>Gammaproteobacteria</taxon>
        <taxon>Alteromonadales</taxon>
        <taxon>Shewanellaceae</taxon>
        <taxon>Parashewanella</taxon>
    </lineage>
</organism>
<dbReference type="EMBL" id="QYYH01000086">
    <property type="protein sequence ID" value="RJY11318.1"/>
    <property type="molecule type" value="Genomic_DNA"/>
</dbReference>
<protein>
    <submittedName>
        <fullName evidence="4">Ribonuclease T</fullName>
    </submittedName>
</protein>
<dbReference type="InterPro" id="IPR001568">
    <property type="entry name" value="RNase_T2-like"/>
</dbReference>
<dbReference type="PANTHER" id="PTHR11240:SF22">
    <property type="entry name" value="RIBONUCLEASE T2"/>
    <property type="match status" value="1"/>
</dbReference>
<feature type="signal peptide" evidence="3">
    <location>
        <begin position="1"/>
        <end position="24"/>
    </location>
</feature>
<feature type="chain" id="PRO_5017340930" evidence="3">
    <location>
        <begin position="25"/>
        <end position="333"/>
    </location>
</feature>
<dbReference type="InterPro" id="IPR033130">
    <property type="entry name" value="RNase_T2_His_AS_2"/>
</dbReference>
<evidence type="ECO:0000256" key="2">
    <source>
        <dbReference type="RuleBase" id="RU004328"/>
    </source>
</evidence>
<dbReference type="SUPFAM" id="SSF55895">
    <property type="entry name" value="Ribonuclease Rh-like"/>
    <property type="match status" value="1"/>
</dbReference>
<dbReference type="GO" id="GO:0003723">
    <property type="term" value="F:RNA binding"/>
    <property type="evidence" value="ECO:0007669"/>
    <property type="project" value="InterPro"/>
</dbReference>
<dbReference type="Pfam" id="PF00445">
    <property type="entry name" value="Ribonuclease_T2"/>
    <property type="match status" value="1"/>
</dbReference>
<gene>
    <name evidence="4" type="ORF">D5R81_13355</name>
</gene>
<proteinExistence type="inferred from homology"/>
<evidence type="ECO:0000256" key="3">
    <source>
        <dbReference type="SAM" id="SignalP"/>
    </source>
</evidence>
<accession>A0A3A6TLK8</accession>
<dbReference type="InterPro" id="IPR036430">
    <property type="entry name" value="RNase_T2-like_sf"/>
</dbReference>
<dbReference type="OrthoDB" id="4720638at2"/>
<sequence>MHCFIRQVILCTVLLFNFSTITIAQPIKGSFVATKTCPMYQSKNHHTNPGGLHTQINTHYSLIEFLGTKENPEWYRVYTQANQSPLRWVEASCGFVQINDDGGGDGGSDSCSVSNQFDSHVLALSWQAAFCVTHSSKPECIAIKNNPTSSEWQSFSLHGLWPNKDKCGTHYGYCGSVSHQPSNFCSYPQISLNTDVKQRLGAIMPSVTYGSCLERHEWWKHGTCENNDPNLFFTLATNLVENFNSTRFVTEFIQPNIGKKVSFQDTIVAFDNSFGEDAHQHLKLKCTSGLLVEINLALPKVVDSHTPLKELITTSYQIDKGNCSNTFMVYQPE</sequence>
<name>A0A3A6TLK8_9GAMM</name>
<dbReference type="AlphaFoldDB" id="A0A3A6TLK8"/>
<dbReference type="GO" id="GO:0033897">
    <property type="term" value="F:ribonuclease T2 activity"/>
    <property type="evidence" value="ECO:0007669"/>
    <property type="project" value="InterPro"/>
</dbReference>
<evidence type="ECO:0000313" key="4">
    <source>
        <dbReference type="EMBL" id="RJY11318.1"/>
    </source>
</evidence>
<dbReference type="PROSITE" id="PS00531">
    <property type="entry name" value="RNASE_T2_2"/>
    <property type="match status" value="1"/>
</dbReference>
<comment type="caution">
    <text evidence="4">The sequence shown here is derived from an EMBL/GenBank/DDBJ whole genome shotgun (WGS) entry which is preliminary data.</text>
</comment>
<dbReference type="GO" id="GO:0006401">
    <property type="term" value="P:RNA catabolic process"/>
    <property type="evidence" value="ECO:0007669"/>
    <property type="project" value="TreeGrafter"/>
</dbReference>
<evidence type="ECO:0000313" key="5">
    <source>
        <dbReference type="Proteomes" id="UP000273022"/>
    </source>
</evidence>
<dbReference type="RefSeq" id="WP_121854138.1">
    <property type="nucleotide sequence ID" value="NZ_CP037952.1"/>
</dbReference>
<reference evidence="4 5" key="1">
    <citation type="submission" date="2018-09" db="EMBL/GenBank/DDBJ databases">
        <title>Phylogeny of the Shewanellaceae, and recommendation for two new genera, Pseudoshewanella and Parashewanella.</title>
        <authorList>
            <person name="Wang G."/>
        </authorList>
    </citation>
    <scope>NUCLEOTIDE SEQUENCE [LARGE SCALE GENOMIC DNA]</scope>
    <source>
        <strain evidence="4 5">KCTC 22492</strain>
    </source>
</reference>
<comment type="similarity">
    <text evidence="1 2">Belongs to the RNase T2 family.</text>
</comment>
<keyword evidence="5" id="KW-1185">Reference proteome</keyword>
<dbReference type="PANTHER" id="PTHR11240">
    <property type="entry name" value="RIBONUCLEASE T2"/>
    <property type="match status" value="1"/>
</dbReference>
<evidence type="ECO:0000256" key="1">
    <source>
        <dbReference type="ARBA" id="ARBA00007469"/>
    </source>
</evidence>